<organism evidence="14 15">
    <name type="scientific">Lapidilactobacillus mulanensis</name>
    <dbReference type="NCBI Taxonomy" id="2485999"/>
    <lineage>
        <taxon>Bacteria</taxon>
        <taxon>Bacillati</taxon>
        <taxon>Bacillota</taxon>
        <taxon>Bacilli</taxon>
        <taxon>Lactobacillales</taxon>
        <taxon>Lactobacillaceae</taxon>
        <taxon>Lapidilactobacillus</taxon>
    </lineage>
</organism>
<evidence type="ECO:0000256" key="10">
    <source>
        <dbReference type="ARBA" id="ARBA00023012"/>
    </source>
</evidence>
<gene>
    <name evidence="14" type="ORF">ACFQ4L_02475</name>
</gene>
<evidence type="ECO:0000313" key="15">
    <source>
        <dbReference type="Proteomes" id="UP001597244"/>
    </source>
</evidence>
<keyword evidence="10" id="KW-0902">Two-component regulatory system</keyword>
<evidence type="ECO:0000259" key="13">
    <source>
        <dbReference type="PROSITE" id="PS50109"/>
    </source>
</evidence>
<dbReference type="Proteomes" id="UP001597244">
    <property type="component" value="Unassembled WGS sequence"/>
</dbReference>
<evidence type="ECO:0000256" key="9">
    <source>
        <dbReference type="ARBA" id="ARBA00022989"/>
    </source>
</evidence>
<keyword evidence="5" id="KW-0597">Phosphoprotein</keyword>
<dbReference type="PANTHER" id="PTHR45453:SF2">
    <property type="entry name" value="HISTIDINE KINASE"/>
    <property type="match status" value="1"/>
</dbReference>
<keyword evidence="7 12" id="KW-0812">Transmembrane</keyword>
<dbReference type="SUPFAM" id="SSF47384">
    <property type="entry name" value="Homodimeric domain of signal transducing histidine kinase"/>
    <property type="match status" value="1"/>
</dbReference>
<keyword evidence="15" id="KW-1185">Reference proteome</keyword>
<evidence type="ECO:0000256" key="6">
    <source>
        <dbReference type="ARBA" id="ARBA00022679"/>
    </source>
</evidence>
<dbReference type="InterPro" id="IPR004358">
    <property type="entry name" value="Sig_transdc_His_kin-like_C"/>
</dbReference>
<dbReference type="GO" id="GO:0016301">
    <property type="term" value="F:kinase activity"/>
    <property type="evidence" value="ECO:0007669"/>
    <property type="project" value="UniProtKB-KW"/>
</dbReference>
<sequence>MTFRNFIRDHLSQIAFWFIGLFLLNLLIWLEPSHPLSIVNLIYLDLLMTLLLGVFLAILYFNRRRWFHQLDERIKDPDNILNHPLQNAHANNERQVQKYGDTLIETHRQVLNNVVAEQNDQREFIDSWVHDIKVPLAALQLISDDLELDIGEEKYYQLTNEVNRINHYVEEVLYYSRLSNFANDYLIQQYDLKSIINPVIRDNMNYFIHKHIQLVQGNLDYTVLTDQKWLSFILQQIITNSLKYTPDSGTIKIDVKTTPDDLQLLISDSGIGISAADLPRIFEKGFTGENGRHADTHATGLGLYLAQKLTEKLGHQLTATSAVGRGTTLIIHFPTLSYYNSPGSKQQMKR</sequence>
<dbReference type="SUPFAM" id="SSF55874">
    <property type="entry name" value="ATPase domain of HSP90 chaperone/DNA topoisomerase II/histidine kinase"/>
    <property type="match status" value="1"/>
</dbReference>
<dbReference type="SMART" id="SM00387">
    <property type="entry name" value="HATPase_c"/>
    <property type="match status" value="1"/>
</dbReference>
<dbReference type="SMART" id="SM00388">
    <property type="entry name" value="HisKA"/>
    <property type="match status" value="1"/>
</dbReference>
<reference evidence="15" key="1">
    <citation type="journal article" date="2019" name="Int. J. Syst. Evol. Microbiol.">
        <title>The Global Catalogue of Microorganisms (GCM) 10K type strain sequencing project: providing services to taxonomists for standard genome sequencing and annotation.</title>
        <authorList>
            <consortium name="The Broad Institute Genomics Platform"/>
            <consortium name="The Broad Institute Genome Sequencing Center for Infectious Disease"/>
            <person name="Wu L."/>
            <person name="Ma J."/>
        </authorList>
    </citation>
    <scope>NUCLEOTIDE SEQUENCE [LARGE SCALE GENOMIC DNA]</scope>
    <source>
        <strain evidence="15">CCM 8951</strain>
    </source>
</reference>
<accession>A0ABW4DJX4</accession>
<comment type="catalytic activity">
    <reaction evidence="1">
        <text>ATP + protein L-histidine = ADP + protein N-phospho-L-histidine.</text>
        <dbReference type="EC" id="2.7.13.3"/>
    </reaction>
</comment>
<evidence type="ECO:0000256" key="4">
    <source>
        <dbReference type="ARBA" id="ARBA00022475"/>
    </source>
</evidence>
<dbReference type="RefSeq" id="WP_125576240.1">
    <property type="nucleotide sequence ID" value="NZ_JBHTOF010000020.1"/>
</dbReference>
<dbReference type="InterPro" id="IPR003594">
    <property type="entry name" value="HATPase_dom"/>
</dbReference>
<evidence type="ECO:0000256" key="2">
    <source>
        <dbReference type="ARBA" id="ARBA00004651"/>
    </source>
</evidence>
<dbReference type="PROSITE" id="PS50109">
    <property type="entry name" value="HIS_KIN"/>
    <property type="match status" value="1"/>
</dbReference>
<evidence type="ECO:0000256" key="5">
    <source>
        <dbReference type="ARBA" id="ARBA00022553"/>
    </source>
</evidence>
<keyword evidence="9 12" id="KW-1133">Transmembrane helix</keyword>
<dbReference type="InterPro" id="IPR036097">
    <property type="entry name" value="HisK_dim/P_sf"/>
</dbReference>
<comment type="caution">
    <text evidence="14">The sequence shown here is derived from an EMBL/GenBank/DDBJ whole genome shotgun (WGS) entry which is preliminary data.</text>
</comment>
<dbReference type="PANTHER" id="PTHR45453">
    <property type="entry name" value="PHOSPHATE REGULON SENSOR PROTEIN PHOR"/>
    <property type="match status" value="1"/>
</dbReference>
<dbReference type="Pfam" id="PF02518">
    <property type="entry name" value="HATPase_c"/>
    <property type="match status" value="1"/>
</dbReference>
<keyword evidence="8 14" id="KW-0418">Kinase</keyword>
<dbReference type="Gene3D" id="1.10.287.130">
    <property type="match status" value="1"/>
</dbReference>
<proteinExistence type="predicted"/>
<keyword evidence="6" id="KW-0808">Transferase</keyword>
<evidence type="ECO:0000256" key="8">
    <source>
        <dbReference type="ARBA" id="ARBA00022777"/>
    </source>
</evidence>
<evidence type="ECO:0000256" key="11">
    <source>
        <dbReference type="ARBA" id="ARBA00023136"/>
    </source>
</evidence>
<protein>
    <recommendedName>
        <fullName evidence="3">histidine kinase</fullName>
        <ecNumber evidence="3">2.7.13.3</ecNumber>
    </recommendedName>
</protein>
<dbReference type="InterPro" id="IPR036890">
    <property type="entry name" value="HATPase_C_sf"/>
</dbReference>
<dbReference type="InterPro" id="IPR050351">
    <property type="entry name" value="BphY/WalK/GraS-like"/>
</dbReference>
<dbReference type="InterPro" id="IPR003661">
    <property type="entry name" value="HisK_dim/P_dom"/>
</dbReference>
<dbReference type="Gene3D" id="3.30.565.10">
    <property type="entry name" value="Histidine kinase-like ATPase, C-terminal domain"/>
    <property type="match status" value="1"/>
</dbReference>
<feature type="domain" description="Histidine kinase" evidence="13">
    <location>
        <begin position="127"/>
        <end position="337"/>
    </location>
</feature>
<dbReference type="CDD" id="cd00082">
    <property type="entry name" value="HisKA"/>
    <property type="match status" value="1"/>
</dbReference>
<comment type="subcellular location">
    <subcellularLocation>
        <location evidence="2">Cell membrane</location>
        <topology evidence="2">Multi-pass membrane protein</topology>
    </subcellularLocation>
</comment>
<feature type="transmembrane region" description="Helical" evidence="12">
    <location>
        <begin position="42"/>
        <end position="61"/>
    </location>
</feature>
<name>A0ABW4DJX4_9LACO</name>
<evidence type="ECO:0000256" key="7">
    <source>
        <dbReference type="ARBA" id="ARBA00022692"/>
    </source>
</evidence>
<keyword evidence="4" id="KW-1003">Cell membrane</keyword>
<dbReference type="PRINTS" id="PR00344">
    <property type="entry name" value="BCTRLSENSOR"/>
</dbReference>
<evidence type="ECO:0000256" key="1">
    <source>
        <dbReference type="ARBA" id="ARBA00000085"/>
    </source>
</evidence>
<dbReference type="EC" id="2.7.13.3" evidence="3"/>
<evidence type="ECO:0000256" key="3">
    <source>
        <dbReference type="ARBA" id="ARBA00012438"/>
    </source>
</evidence>
<keyword evidence="11 12" id="KW-0472">Membrane</keyword>
<evidence type="ECO:0000313" key="14">
    <source>
        <dbReference type="EMBL" id="MFD1464957.1"/>
    </source>
</evidence>
<feature type="transmembrane region" description="Helical" evidence="12">
    <location>
        <begin position="12"/>
        <end position="30"/>
    </location>
</feature>
<evidence type="ECO:0000256" key="12">
    <source>
        <dbReference type="SAM" id="Phobius"/>
    </source>
</evidence>
<dbReference type="InterPro" id="IPR005467">
    <property type="entry name" value="His_kinase_dom"/>
</dbReference>
<dbReference type="EMBL" id="JBHTOF010000020">
    <property type="protein sequence ID" value="MFD1464957.1"/>
    <property type="molecule type" value="Genomic_DNA"/>
</dbReference>